<keyword evidence="1" id="KW-0812">Transmembrane</keyword>
<reference evidence="2 3" key="1">
    <citation type="submission" date="2020-08" db="EMBL/GenBank/DDBJ databases">
        <title>Genome public.</title>
        <authorList>
            <person name="Liu C."/>
            <person name="Sun Q."/>
        </authorList>
    </citation>
    <scope>NUCLEOTIDE SEQUENCE [LARGE SCALE GENOMIC DNA]</scope>
    <source>
        <strain evidence="2 3">NSJ-13</strain>
    </source>
</reference>
<comment type="caution">
    <text evidence="2">The sequence shown here is derived from an EMBL/GenBank/DDBJ whole genome shotgun (WGS) entry which is preliminary data.</text>
</comment>
<accession>A0ABR7GAS1</accession>
<organism evidence="2 3">
    <name type="scientific">Ruminococcus hominis</name>
    <dbReference type="NCBI Taxonomy" id="2763065"/>
    <lineage>
        <taxon>Bacteria</taxon>
        <taxon>Bacillati</taxon>
        <taxon>Bacillota</taxon>
        <taxon>Clostridia</taxon>
        <taxon>Eubacteriales</taxon>
        <taxon>Oscillospiraceae</taxon>
        <taxon>Ruminococcus</taxon>
    </lineage>
</organism>
<evidence type="ECO:0000256" key="1">
    <source>
        <dbReference type="SAM" id="Phobius"/>
    </source>
</evidence>
<protein>
    <submittedName>
        <fullName evidence="2">EcsC family protein</fullName>
    </submittedName>
</protein>
<dbReference type="PANTHER" id="PTHR41260:SF1">
    <property type="entry name" value="PROTEIN ECSC"/>
    <property type="match status" value="1"/>
</dbReference>
<evidence type="ECO:0000313" key="2">
    <source>
        <dbReference type="EMBL" id="MBC5684523.1"/>
    </source>
</evidence>
<sequence length="265" mass="30797">MRLFDKRTPLQKEWEKLEVQEQRFLQKRSEKRENILNQKLEEKIPPKLQETLDTAFAKAFALIFEKGTRVIEKTYQRAKLEQDYQVRQYTADVKQNSKSLRAFSKKARDTGTKNLLLSGVSGIGMGVLGIGLPDIPVFTGMILKNIYETALQYGYSYESREEKYFILLLIRGAVSYGDTLCEIDGKVNEFIRNGMLPEEYQDKEQIEQTAGSLSKELLYIKFLQGIPVVGAVGGAYDAVYMKRITEYAELKYRHRYLDEWKKDRE</sequence>
<dbReference type="InterPro" id="IPR024787">
    <property type="entry name" value="EcsC"/>
</dbReference>
<proteinExistence type="predicted"/>
<name>A0ABR7GAS1_9FIRM</name>
<keyword evidence="3" id="KW-1185">Reference proteome</keyword>
<evidence type="ECO:0000313" key="3">
    <source>
        <dbReference type="Proteomes" id="UP000631576"/>
    </source>
</evidence>
<dbReference type="Proteomes" id="UP000631576">
    <property type="component" value="Unassembled WGS sequence"/>
</dbReference>
<gene>
    <name evidence="2" type="ORF">H8S40_13450</name>
</gene>
<keyword evidence="1" id="KW-0472">Membrane</keyword>
<dbReference type="PANTHER" id="PTHR41260">
    <property type="entry name" value="PROTEIN ECSC"/>
    <property type="match status" value="1"/>
</dbReference>
<dbReference type="EMBL" id="JACOPE010000001">
    <property type="protein sequence ID" value="MBC5684523.1"/>
    <property type="molecule type" value="Genomic_DNA"/>
</dbReference>
<feature type="transmembrane region" description="Helical" evidence="1">
    <location>
        <begin position="115"/>
        <end position="132"/>
    </location>
</feature>
<dbReference type="RefSeq" id="WP_173785603.1">
    <property type="nucleotide sequence ID" value="NZ_JACOPE010000001.1"/>
</dbReference>
<dbReference type="Pfam" id="PF12787">
    <property type="entry name" value="EcsC"/>
    <property type="match status" value="1"/>
</dbReference>
<keyword evidence="1" id="KW-1133">Transmembrane helix</keyword>